<feature type="region of interest" description="Disordered" evidence="2">
    <location>
        <begin position="1"/>
        <end position="33"/>
    </location>
</feature>
<protein>
    <recommendedName>
        <fullName evidence="3">C3H1-type domain-containing protein</fullName>
    </recommendedName>
</protein>
<dbReference type="GO" id="GO:0004521">
    <property type="term" value="F:RNA endonuclease activity"/>
    <property type="evidence" value="ECO:0007669"/>
    <property type="project" value="TreeGrafter"/>
</dbReference>
<keyword evidence="1" id="KW-0479">Metal-binding</keyword>
<feature type="region of interest" description="Disordered" evidence="2">
    <location>
        <begin position="96"/>
        <end position="130"/>
    </location>
</feature>
<feature type="zinc finger region" description="C3H1-type" evidence="1">
    <location>
        <begin position="290"/>
        <end position="317"/>
    </location>
</feature>
<evidence type="ECO:0000259" key="3">
    <source>
        <dbReference type="PROSITE" id="PS50103"/>
    </source>
</evidence>
<dbReference type="OrthoDB" id="392925at2759"/>
<feature type="region of interest" description="Disordered" evidence="2">
    <location>
        <begin position="618"/>
        <end position="637"/>
    </location>
</feature>
<dbReference type="InterPro" id="IPR021869">
    <property type="entry name" value="RNase_Zc3h12_NYN"/>
</dbReference>
<dbReference type="Proteomes" id="UP000663828">
    <property type="component" value="Unassembled WGS sequence"/>
</dbReference>
<dbReference type="GO" id="GO:0003729">
    <property type="term" value="F:mRNA binding"/>
    <property type="evidence" value="ECO:0007669"/>
    <property type="project" value="TreeGrafter"/>
</dbReference>
<dbReference type="GO" id="GO:0036464">
    <property type="term" value="C:cytoplasmic ribonucleoprotein granule"/>
    <property type="evidence" value="ECO:0007669"/>
    <property type="project" value="TreeGrafter"/>
</dbReference>
<sequence>MATTNDPSTFFAMQMESPSSSCSSSPPTSIKPTVNQNEIDSGCGSDEDPALALKINKGLSMGYDYELIKSVIQQQNDGDDMSKFIETIVRTAEVNGISNGNYSPSSKSSSPTTVNQKADMDSSSTNSNHSETAVVPHDVYIIDGADLAHSYSNSTFSWRGIEICLKYLHSHGHKKVFVALPYSLKHHRHEQCFSESKVLRDLERKNLLVYTNRMSKQVNKPSSYTHISEMLKFSQKTKGHLITNVSLKDVILDFTVYKHILEERVIRYRFQNDNFQPLLVTIVNGDDGNDCETHYPLCPYGKKCTYGSKCKYFHIERRHQNPLSITESLQMKARLEKTKIQHQLSNPSMMPMLINNTFTHTKSGPDHLRMYNDRHSPVSFYPAVEQSLVDDARAAYDYGLPSTPTTPNDFSFVDQRVPMQQQQQQQQRQTHHSWFGTPNQQHSFLNRTFSMPQQQQQQSNVFSRNDSQRLMEEQQQQQQMATAAAMLMHHQQQNWIRQQQQMFPIQQQQQQSLPPPPPQQLEQNVLRLLSMLSLQQQSNMMTHPTNNNNNQPLPSMMNSMMSPMTDQASQPIQQENQYERSLANSQQGLADKIQAVRHLWESENQYANTSAFTHQIPHYNQQQQQQQQSSSSSSAYDPLAYNHMSTIFPHAATSGYVQYQ</sequence>
<evidence type="ECO:0000313" key="5">
    <source>
        <dbReference type="EMBL" id="CAF1647580.1"/>
    </source>
</evidence>
<evidence type="ECO:0000313" key="4">
    <source>
        <dbReference type="EMBL" id="CAF0994835.1"/>
    </source>
</evidence>
<dbReference type="EMBL" id="CAJNOJ010000059">
    <property type="protein sequence ID" value="CAF0994835.1"/>
    <property type="molecule type" value="Genomic_DNA"/>
</dbReference>
<keyword evidence="1" id="KW-0862">Zinc</keyword>
<dbReference type="PANTHER" id="PTHR12876:SF35">
    <property type="entry name" value="LD08718P-RELATED"/>
    <property type="match status" value="1"/>
</dbReference>
<dbReference type="Pfam" id="PF11977">
    <property type="entry name" value="RNase_Zc3h12a"/>
    <property type="match status" value="1"/>
</dbReference>
<dbReference type="PROSITE" id="PS50103">
    <property type="entry name" value="ZF_C3H1"/>
    <property type="match status" value="1"/>
</dbReference>
<dbReference type="EMBL" id="CAJNOR010009727">
    <property type="protein sequence ID" value="CAF1647580.1"/>
    <property type="molecule type" value="Genomic_DNA"/>
</dbReference>
<comment type="caution">
    <text evidence="4">The sequence shown here is derived from an EMBL/GenBank/DDBJ whole genome shotgun (WGS) entry which is preliminary data.</text>
</comment>
<dbReference type="AlphaFoldDB" id="A0A814GBH1"/>
<feature type="compositionally biased region" description="Polar residues" evidence="2">
    <location>
        <begin position="112"/>
        <end position="130"/>
    </location>
</feature>
<dbReference type="GO" id="GO:0005634">
    <property type="term" value="C:nucleus"/>
    <property type="evidence" value="ECO:0007669"/>
    <property type="project" value="TreeGrafter"/>
</dbReference>
<feature type="domain" description="C3H1-type" evidence="3">
    <location>
        <begin position="290"/>
        <end position="317"/>
    </location>
</feature>
<accession>A0A814GBH1</accession>
<dbReference type="Proteomes" id="UP000663852">
    <property type="component" value="Unassembled WGS sequence"/>
</dbReference>
<keyword evidence="1" id="KW-0863">Zinc-finger</keyword>
<keyword evidence="6" id="KW-1185">Reference proteome</keyword>
<evidence type="ECO:0000313" key="6">
    <source>
        <dbReference type="Proteomes" id="UP000663828"/>
    </source>
</evidence>
<gene>
    <name evidence="4" type="ORF">EDS130_LOCUS14582</name>
    <name evidence="5" type="ORF">XAT740_LOCUS54382</name>
</gene>
<name>A0A814GBH1_ADIRI</name>
<dbReference type="GO" id="GO:0008270">
    <property type="term" value="F:zinc ion binding"/>
    <property type="evidence" value="ECO:0007669"/>
    <property type="project" value="UniProtKB-KW"/>
</dbReference>
<dbReference type="Gene3D" id="3.40.50.11980">
    <property type="match status" value="1"/>
</dbReference>
<reference evidence="4" key="1">
    <citation type="submission" date="2021-02" db="EMBL/GenBank/DDBJ databases">
        <authorList>
            <person name="Nowell W R."/>
        </authorList>
    </citation>
    <scope>NUCLEOTIDE SEQUENCE</scope>
</reference>
<organism evidence="4 7">
    <name type="scientific">Adineta ricciae</name>
    <name type="common">Rotifer</name>
    <dbReference type="NCBI Taxonomy" id="249248"/>
    <lineage>
        <taxon>Eukaryota</taxon>
        <taxon>Metazoa</taxon>
        <taxon>Spiralia</taxon>
        <taxon>Gnathifera</taxon>
        <taxon>Rotifera</taxon>
        <taxon>Eurotatoria</taxon>
        <taxon>Bdelloidea</taxon>
        <taxon>Adinetida</taxon>
        <taxon>Adinetidae</taxon>
        <taxon>Adineta</taxon>
    </lineage>
</organism>
<dbReference type="PANTHER" id="PTHR12876">
    <property type="entry name" value="N4BP1-RELATED"/>
    <property type="match status" value="1"/>
</dbReference>
<dbReference type="InterPro" id="IPR051101">
    <property type="entry name" value="ZC3H12/N4BP1_RNase_Reg"/>
</dbReference>
<dbReference type="InterPro" id="IPR000571">
    <property type="entry name" value="Znf_CCCH"/>
</dbReference>
<feature type="compositionally biased region" description="Low complexity" evidence="2">
    <location>
        <begin position="621"/>
        <end position="634"/>
    </location>
</feature>
<evidence type="ECO:0000256" key="2">
    <source>
        <dbReference type="SAM" id="MobiDB-lite"/>
    </source>
</evidence>
<proteinExistence type="predicted"/>
<evidence type="ECO:0000313" key="7">
    <source>
        <dbReference type="Proteomes" id="UP000663852"/>
    </source>
</evidence>
<feature type="compositionally biased region" description="Low complexity" evidence="2">
    <location>
        <begin position="17"/>
        <end position="28"/>
    </location>
</feature>
<evidence type="ECO:0000256" key="1">
    <source>
        <dbReference type="PROSITE-ProRule" id="PRU00723"/>
    </source>
</evidence>